<dbReference type="Gene3D" id="1.20.1250.20">
    <property type="entry name" value="MFS general substrate transporter like domains"/>
    <property type="match status" value="1"/>
</dbReference>
<dbReference type="Proteomes" id="UP001479436">
    <property type="component" value="Unassembled WGS sequence"/>
</dbReference>
<dbReference type="InterPro" id="IPR011701">
    <property type="entry name" value="MFS"/>
</dbReference>
<dbReference type="PANTHER" id="PTHR11360">
    <property type="entry name" value="MONOCARBOXYLATE TRANSPORTER"/>
    <property type="match status" value="1"/>
</dbReference>
<organism evidence="5 6">
    <name type="scientific">Basidiobolus ranarum</name>
    <dbReference type="NCBI Taxonomy" id="34480"/>
    <lineage>
        <taxon>Eukaryota</taxon>
        <taxon>Fungi</taxon>
        <taxon>Fungi incertae sedis</taxon>
        <taxon>Zoopagomycota</taxon>
        <taxon>Entomophthoromycotina</taxon>
        <taxon>Basidiobolomycetes</taxon>
        <taxon>Basidiobolales</taxon>
        <taxon>Basidiobolaceae</taxon>
        <taxon>Basidiobolus</taxon>
    </lineage>
</organism>
<keyword evidence="3" id="KW-0812">Transmembrane</keyword>
<dbReference type="PANTHER" id="PTHR11360:SF284">
    <property type="entry name" value="EG:103B4.3 PROTEIN-RELATED"/>
    <property type="match status" value="1"/>
</dbReference>
<feature type="domain" description="Major facilitator superfamily (MFS) profile" evidence="4">
    <location>
        <begin position="65"/>
        <end position="458"/>
    </location>
</feature>
<dbReference type="SUPFAM" id="SSF103473">
    <property type="entry name" value="MFS general substrate transporter"/>
    <property type="match status" value="1"/>
</dbReference>
<keyword evidence="6" id="KW-1185">Reference proteome</keyword>
<feature type="transmembrane region" description="Helical" evidence="3">
    <location>
        <begin position="224"/>
        <end position="244"/>
    </location>
</feature>
<feature type="transmembrane region" description="Helical" evidence="3">
    <location>
        <begin position="101"/>
        <end position="123"/>
    </location>
</feature>
<protein>
    <recommendedName>
        <fullName evidence="4">Major facilitator superfamily (MFS) profile domain-containing protein</fullName>
    </recommendedName>
</protein>
<feature type="transmembrane region" description="Helical" evidence="3">
    <location>
        <begin position="135"/>
        <end position="154"/>
    </location>
</feature>
<name>A0ABR2VR28_9FUNG</name>
<feature type="transmembrane region" description="Helical" evidence="3">
    <location>
        <begin position="64"/>
        <end position="89"/>
    </location>
</feature>
<dbReference type="CDD" id="cd17352">
    <property type="entry name" value="MFS_MCT_SLC16"/>
    <property type="match status" value="1"/>
</dbReference>
<feature type="transmembrane region" description="Helical" evidence="3">
    <location>
        <begin position="430"/>
        <end position="453"/>
    </location>
</feature>
<dbReference type="PROSITE" id="PS50850">
    <property type="entry name" value="MFS"/>
    <property type="match status" value="1"/>
</dbReference>
<feature type="transmembrane region" description="Helical" evidence="3">
    <location>
        <begin position="313"/>
        <end position="333"/>
    </location>
</feature>
<keyword evidence="3" id="KW-0472">Membrane</keyword>
<evidence type="ECO:0000259" key="4">
    <source>
        <dbReference type="PROSITE" id="PS50850"/>
    </source>
</evidence>
<dbReference type="InterPro" id="IPR020846">
    <property type="entry name" value="MFS_dom"/>
</dbReference>
<comment type="caution">
    <text evidence="5">The sequence shown here is derived from an EMBL/GenBank/DDBJ whole genome shotgun (WGS) entry which is preliminary data.</text>
</comment>
<feature type="transmembrane region" description="Helical" evidence="3">
    <location>
        <begin position="166"/>
        <end position="186"/>
    </location>
</feature>
<feature type="transmembrane region" description="Helical" evidence="3">
    <location>
        <begin position="277"/>
        <end position="301"/>
    </location>
</feature>
<evidence type="ECO:0000313" key="6">
    <source>
        <dbReference type="Proteomes" id="UP001479436"/>
    </source>
</evidence>
<evidence type="ECO:0000313" key="5">
    <source>
        <dbReference type="EMBL" id="KAK9694640.1"/>
    </source>
</evidence>
<feature type="transmembrane region" description="Helical" evidence="3">
    <location>
        <begin position="402"/>
        <end position="424"/>
    </location>
</feature>
<gene>
    <name evidence="5" type="ORF">K7432_013346</name>
</gene>
<proteinExistence type="inferred from homology"/>
<comment type="similarity">
    <text evidence="2">Belongs to the major facilitator superfamily. Monocarboxylate porter (TC 2.A.1.13) family.</text>
</comment>
<evidence type="ECO:0000256" key="1">
    <source>
        <dbReference type="ARBA" id="ARBA00004141"/>
    </source>
</evidence>
<keyword evidence="3" id="KW-1133">Transmembrane helix</keyword>
<feature type="transmembrane region" description="Helical" evidence="3">
    <location>
        <begin position="340"/>
        <end position="359"/>
    </location>
</feature>
<dbReference type="Pfam" id="PF07690">
    <property type="entry name" value="MFS_1"/>
    <property type="match status" value="1"/>
</dbReference>
<dbReference type="EMBL" id="JASJQH010008175">
    <property type="protein sequence ID" value="KAK9694640.1"/>
    <property type="molecule type" value="Genomic_DNA"/>
</dbReference>
<evidence type="ECO:0000256" key="3">
    <source>
        <dbReference type="SAM" id="Phobius"/>
    </source>
</evidence>
<sequence length="465" mass="49813">MEQSTPSKDKTLDVYQADVEGEKKNSLGQVLKTSMKEDTSVIDEKQMVGNGAEEGVEVLETGRYALVVIFAAFMINFAAFGYVTVWGIFQDFYLKQVFQTTSTVSISFVGSMAVAAEFGFSLFSGPIMSIFGYKVVLWGGCFFVSIGLLAASWATEFWHLYVTQGLMFGIGASFLYMAASSIPPLWFTKRQGLAMGIAASGSGIGGLVLGPIVRKLLDTVGIAWALRVVAIFELVASSIAAILLRAPRRETSSGEKVVDDGKKAKMLDFSVWKCKGFVLWTCSAALFTFGYLIPFSFVPAYSTFIGLTTTDGAIFVSVMSGCNAAGRIAIGFFADRVGRVNVAAICYFLSGLACLAVWMQASSYALVMVLSITYGLFSGVFFTLAAPITAKITGLAKLPSGLTFIFICNAFGALSSIPIGGALFEATNRTSYQSLIIFVGVVFMVGAALLTVLKLQLNSKFFAVV</sequence>
<dbReference type="InterPro" id="IPR036259">
    <property type="entry name" value="MFS_trans_sf"/>
</dbReference>
<feature type="transmembrane region" description="Helical" evidence="3">
    <location>
        <begin position="193"/>
        <end position="212"/>
    </location>
</feature>
<accession>A0ABR2VR28</accession>
<reference evidence="5 6" key="1">
    <citation type="submission" date="2023-04" db="EMBL/GenBank/DDBJ databases">
        <title>Genome of Basidiobolus ranarum AG-B5.</title>
        <authorList>
            <person name="Stajich J.E."/>
            <person name="Carter-House D."/>
            <person name="Gryganskyi A."/>
        </authorList>
    </citation>
    <scope>NUCLEOTIDE SEQUENCE [LARGE SCALE GENOMIC DNA]</scope>
    <source>
        <strain evidence="5 6">AG-B5</strain>
    </source>
</reference>
<comment type="subcellular location">
    <subcellularLocation>
        <location evidence="1">Membrane</location>
        <topology evidence="1">Multi-pass membrane protein</topology>
    </subcellularLocation>
</comment>
<feature type="transmembrane region" description="Helical" evidence="3">
    <location>
        <begin position="365"/>
        <end position="390"/>
    </location>
</feature>
<dbReference type="InterPro" id="IPR050327">
    <property type="entry name" value="Proton-linked_MCT"/>
</dbReference>
<evidence type="ECO:0000256" key="2">
    <source>
        <dbReference type="ARBA" id="ARBA00006727"/>
    </source>
</evidence>